<comment type="caution">
    <text evidence="1">The sequence shown here is derived from an EMBL/GenBank/DDBJ whole genome shotgun (WGS) entry which is preliminary data.</text>
</comment>
<protein>
    <submittedName>
        <fullName evidence="1">Uncharacterized protein</fullName>
    </submittedName>
</protein>
<dbReference type="EMBL" id="BMJE01000001">
    <property type="protein sequence ID" value="GGB68579.1"/>
    <property type="molecule type" value="Genomic_DNA"/>
</dbReference>
<dbReference type="Proteomes" id="UP000615760">
    <property type="component" value="Unassembled WGS sequence"/>
</dbReference>
<name>A0ABQ1JJU0_9FLAO</name>
<dbReference type="RefSeq" id="WP_188619720.1">
    <property type="nucleotide sequence ID" value="NZ_BMJE01000001.1"/>
</dbReference>
<reference evidence="2" key="1">
    <citation type="journal article" date="2019" name="Int. J. Syst. Evol. Microbiol.">
        <title>The Global Catalogue of Microorganisms (GCM) 10K type strain sequencing project: providing services to taxonomists for standard genome sequencing and annotation.</title>
        <authorList>
            <consortium name="The Broad Institute Genomics Platform"/>
            <consortium name="The Broad Institute Genome Sequencing Center for Infectious Disease"/>
            <person name="Wu L."/>
            <person name="Ma J."/>
        </authorList>
    </citation>
    <scope>NUCLEOTIDE SEQUENCE [LARGE SCALE GENOMIC DNA]</scope>
    <source>
        <strain evidence="2">CGMCC 1.15461</strain>
    </source>
</reference>
<evidence type="ECO:0000313" key="1">
    <source>
        <dbReference type="EMBL" id="GGB68579.1"/>
    </source>
</evidence>
<evidence type="ECO:0000313" key="2">
    <source>
        <dbReference type="Proteomes" id="UP000615760"/>
    </source>
</evidence>
<proteinExistence type="predicted"/>
<sequence>MITFIAECKREKEKFKTLAKKNVQSDDNFDKHCLYAVDFANILDYFAECAKKRVPGSEEEIINIYKWHIRRYVDYLNSL</sequence>
<gene>
    <name evidence="1" type="ORF">GCM10007424_05740</name>
</gene>
<accession>A0ABQ1JJU0</accession>
<keyword evidence="2" id="KW-1185">Reference proteome</keyword>
<organism evidence="1 2">
    <name type="scientific">Flavobacterium suaedae</name>
    <dbReference type="NCBI Taxonomy" id="1767027"/>
    <lineage>
        <taxon>Bacteria</taxon>
        <taxon>Pseudomonadati</taxon>
        <taxon>Bacteroidota</taxon>
        <taxon>Flavobacteriia</taxon>
        <taxon>Flavobacteriales</taxon>
        <taxon>Flavobacteriaceae</taxon>
        <taxon>Flavobacterium</taxon>
    </lineage>
</organism>